<dbReference type="PROSITE" id="PS00028">
    <property type="entry name" value="ZINC_FINGER_C2H2_1"/>
    <property type="match status" value="1"/>
</dbReference>
<dbReference type="Pfam" id="PF12171">
    <property type="entry name" value="zf-C2H2_jaz"/>
    <property type="match status" value="1"/>
</dbReference>
<dbReference type="GO" id="GO:0003676">
    <property type="term" value="F:nucleic acid binding"/>
    <property type="evidence" value="ECO:0007669"/>
    <property type="project" value="InterPro"/>
</dbReference>
<evidence type="ECO:0000256" key="1">
    <source>
        <dbReference type="ARBA" id="ARBA00022723"/>
    </source>
</evidence>
<dbReference type="InterPro" id="IPR040107">
    <property type="entry name" value="Snu23"/>
</dbReference>
<organism evidence="7 8">
    <name type="scientific">Mixia osmundae (strain CBS 9802 / IAM 14324 / JCM 22182 / KY 12970)</name>
    <dbReference type="NCBI Taxonomy" id="764103"/>
    <lineage>
        <taxon>Eukaryota</taxon>
        <taxon>Fungi</taxon>
        <taxon>Dikarya</taxon>
        <taxon>Basidiomycota</taxon>
        <taxon>Pucciniomycotina</taxon>
        <taxon>Mixiomycetes</taxon>
        <taxon>Mixiales</taxon>
        <taxon>Mixiaceae</taxon>
        <taxon>Mixia</taxon>
    </lineage>
</organism>
<dbReference type="GO" id="GO:0000398">
    <property type="term" value="P:mRNA splicing, via spliceosome"/>
    <property type="evidence" value="ECO:0007669"/>
    <property type="project" value="InterPro"/>
</dbReference>
<reference evidence="7 8" key="2">
    <citation type="journal article" date="2012" name="Open Biol.">
        <title>Characteristics of nucleosomes and linker DNA regions on the genome of the basidiomycete Mixia osmundae revealed by mono- and dinucleosome mapping.</title>
        <authorList>
            <person name="Nishida H."/>
            <person name="Kondo S."/>
            <person name="Matsumoto T."/>
            <person name="Suzuki Y."/>
            <person name="Yoshikawa H."/>
            <person name="Taylor T.D."/>
            <person name="Sugiyama J."/>
        </authorList>
    </citation>
    <scope>NUCLEOTIDE SEQUENCE [LARGE SCALE GENOMIC DNA]</scope>
    <source>
        <strain evidence="8">CBS 9802 / IAM 14324 / JCM 22182 / KY 12970</strain>
    </source>
</reference>
<name>G7DWE8_MIXOS</name>
<dbReference type="Proteomes" id="UP000009131">
    <property type="component" value="Unassembled WGS sequence"/>
</dbReference>
<dbReference type="EMBL" id="BABT02000050">
    <property type="protein sequence ID" value="GAA94908.1"/>
    <property type="molecule type" value="Genomic_DNA"/>
</dbReference>
<dbReference type="OrthoDB" id="30343at2759"/>
<dbReference type="eggNOG" id="KOG4727">
    <property type="taxonomic scope" value="Eukaryota"/>
</dbReference>
<reference evidence="7 8" key="1">
    <citation type="journal article" date="2011" name="J. Gen. Appl. Microbiol.">
        <title>Draft genome sequencing of the enigmatic basidiomycete Mixia osmundae.</title>
        <authorList>
            <person name="Nishida H."/>
            <person name="Nagatsuka Y."/>
            <person name="Sugiyama J."/>
        </authorList>
    </citation>
    <scope>NUCLEOTIDE SEQUENCE [LARGE SCALE GENOMIC DNA]</scope>
    <source>
        <strain evidence="8">CBS 9802 / IAM 14324 / JCM 22182 / KY 12970</strain>
    </source>
</reference>
<keyword evidence="4" id="KW-0539">Nucleus</keyword>
<dbReference type="PANTHER" id="PTHR45986">
    <property type="entry name" value="ZINC FINGER MATRIN-TYPE PROTEIN 2"/>
    <property type="match status" value="1"/>
</dbReference>
<keyword evidence="8" id="KW-1185">Reference proteome</keyword>
<feature type="region of interest" description="Disordered" evidence="5">
    <location>
        <begin position="1"/>
        <end position="73"/>
    </location>
</feature>
<evidence type="ECO:0000313" key="8">
    <source>
        <dbReference type="Proteomes" id="UP000009131"/>
    </source>
</evidence>
<evidence type="ECO:0000256" key="2">
    <source>
        <dbReference type="ARBA" id="ARBA00022771"/>
    </source>
</evidence>
<feature type="compositionally biased region" description="Basic and acidic residues" evidence="5">
    <location>
        <begin position="13"/>
        <end position="45"/>
    </location>
</feature>
<dbReference type="HOGENOM" id="CLU_067237_2_1_1"/>
<dbReference type="AlphaFoldDB" id="G7DWE8"/>
<comment type="caution">
    <text evidence="7">The sequence shown here is derived from an EMBL/GenBank/DDBJ whole genome shotgun (WGS) entry which is preliminary data.</text>
</comment>
<dbReference type="STRING" id="764103.G7DWE8"/>
<accession>G7DWE8</accession>
<dbReference type="InterPro" id="IPR036236">
    <property type="entry name" value="Znf_C2H2_sf"/>
</dbReference>
<evidence type="ECO:0000256" key="5">
    <source>
        <dbReference type="SAM" id="MobiDB-lite"/>
    </source>
</evidence>
<feature type="domain" description="C2H2-type" evidence="6">
    <location>
        <begin position="99"/>
        <end position="121"/>
    </location>
</feature>
<dbReference type="FunCoup" id="G7DWE8">
    <property type="interactions" value="336"/>
</dbReference>
<proteinExistence type="predicted"/>
<dbReference type="InterPro" id="IPR003604">
    <property type="entry name" value="Matrin/U1-like-C_Znf_C2H2"/>
</dbReference>
<keyword evidence="1" id="KW-0479">Metal-binding</keyword>
<gene>
    <name evidence="7" type="primary">Mo01563</name>
    <name evidence="7" type="ORF">E5Q_01563</name>
</gene>
<evidence type="ECO:0000256" key="4">
    <source>
        <dbReference type="ARBA" id="ARBA00023242"/>
    </source>
</evidence>
<dbReference type="GO" id="GO:0046540">
    <property type="term" value="C:U4/U6 x U5 tri-snRNP complex"/>
    <property type="evidence" value="ECO:0007669"/>
    <property type="project" value="TreeGrafter"/>
</dbReference>
<dbReference type="GO" id="GO:0005681">
    <property type="term" value="C:spliceosomal complex"/>
    <property type="evidence" value="ECO:0007669"/>
    <property type="project" value="InterPro"/>
</dbReference>
<keyword evidence="3" id="KW-0862">Zinc</keyword>
<evidence type="ECO:0000256" key="3">
    <source>
        <dbReference type="ARBA" id="ARBA00022833"/>
    </source>
</evidence>
<keyword evidence="2" id="KW-0863">Zinc-finger</keyword>
<evidence type="ECO:0000313" key="7">
    <source>
        <dbReference type="EMBL" id="GAA94908.1"/>
    </source>
</evidence>
<sequence length="218" mass="24531">MSGAYGAASTDVSFRRTWDSEKYAEKAREQDREDREKAQEAEEYRRKGKKPPKRTAKDLPKPTETAKAREELELTKDLNKTVIVANPGGRGPGQPGYYCDVCNRTYRDSASYLNHLNSRSHLRTLGQTTRVARSTLDQVRAKIADLRAKSAEATKAKQYDFEQRLREIKRAEADDKDAKKAKRKEAIQAAKQAAMQEGQDEDVAAQMGFGAFGTGKKR</sequence>
<evidence type="ECO:0000259" key="6">
    <source>
        <dbReference type="PROSITE" id="PS00028"/>
    </source>
</evidence>
<dbReference type="Gene3D" id="3.30.160.60">
    <property type="entry name" value="Classic Zinc Finger"/>
    <property type="match status" value="1"/>
</dbReference>
<dbReference type="InParanoid" id="G7DWE8"/>
<dbReference type="InterPro" id="IPR013087">
    <property type="entry name" value="Znf_C2H2_type"/>
</dbReference>
<dbReference type="SMART" id="SM00451">
    <property type="entry name" value="ZnF_U1"/>
    <property type="match status" value="1"/>
</dbReference>
<dbReference type="GO" id="GO:0008270">
    <property type="term" value="F:zinc ion binding"/>
    <property type="evidence" value="ECO:0007669"/>
    <property type="project" value="UniProtKB-KW"/>
</dbReference>
<dbReference type="PANTHER" id="PTHR45986:SF1">
    <property type="entry name" value="ZINC FINGER MATRIN-TYPE PROTEIN 2"/>
    <property type="match status" value="1"/>
</dbReference>
<feature type="compositionally biased region" description="Basic and acidic residues" evidence="5">
    <location>
        <begin position="55"/>
        <end position="73"/>
    </location>
</feature>
<protein>
    <recommendedName>
        <fullName evidence="6">C2H2-type domain-containing protein</fullName>
    </recommendedName>
</protein>
<dbReference type="SUPFAM" id="SSF57667">
    <property type="entry name" value="beta-beta-alpha zinc fingers"/>
    <property type="match status" value="1"/>
</dbReference>
<dbReference type="InterPro" id="IPR022755">
    <property type="entry name" value="Znf_C2H2_jaz"/>
</dbReference>